<dbReference type="Proteomes" id="UP001447374">
    <property type="component" value="Unassembled WGS sequence"/>
</dbReference>
<name>A0ABV1PP65_9ENTR</name>
<keyword evidence="2" id="KW-1185">Reference proteome</keyword>
<gene>
    <name evidence="1" type="ORF">ABQG75_12975</name>
</gene>
<protein>
    <submittedName>
        <fullName evidence="1">Uncharacterized protein</fullName>
    </submittedName>
</protein>
<evidence type="ECO:0000313" key="2">
    <source>
        <dbReference type="Proteomes" id="UP001447374"/>
    </source>
</evidence>
<dbReference type="EMBL" id="JBEHGX010000006">
    <property type="protein sequence ID" value="MER0126646.1"/>
    <property type="molecule type" value="Genomic_DNA"/>
</dbReference>
<proteinExistence type="predicted"/>
<reference evidence="1 2" key="1">
    <citation type="submission" date="2024-06" db="EMBL/GenBank/DDBJ databases">
        <title>Fanconibacter daqui strain Q02 whole shotgun sequencing project.</title>
        <authorList>
            <person name="Rodrigues J.W.A."/>
            <person name="Viana L.C."/>
            <person name="Vieira E.C."/>
            <person name="Souza F.O.L."/>
            <person name="Alegria O.C."/>
            <person name="Patroca S."/>
            <person name="Cruz A.C.R."/>
            <person name="Nunes A.R.C."/>
        </authorList>
    </citation>
    <scope>NUCLEOTIDE SEQUENCE [LARGE SCALE GENOMIC DNA]</scope>
    <source>
        <strain evidence="1 2">Q02</strain>
    </source>
</reference>
<evidence type="ECO:0000313" key="1">
    <source>
        <dbReference type="EMBL" id="MER0126646.1"/>
    </source>
</evidence>
<organism evidence="1 2">
    <name type="scientific">Franconibacter daqui</name>
    <dbReference type="NCBI Taxonomy" id="2047724"/>
    <lineage>
        <taxon>Bacteria</taxon>
        <taxon>Pseudomonadati</taxon>
        <taxon>Pseudomonadota</taxon>
        <taxon>Gammaproteobacteria</taxon>
        <taxon>Enterobacterales</taxon>
        <taxon>Enterobacteriaceae</taxon>
        <taxon>Franconibacter</taxon>
    </lineage>
</organism>
<accession>A0ABV1PP65</accession>
<comment type="caution">
    <text evidence="1">The sequence shown here is derived from an EMBL/GenBank/DDBJ whole genome shotgun (WGS) entry which is preliminary data.</text>
</comment>
<sequence>MQRTLHQHGAFLLSRNNLNPGHTFFLLIHSMNARSPGVKTPAFSFLARRLL</sequence>
<dbReference type="RefSeq" id="WP_349951316.1">
    <property type="nucleotide sequence ID" value="NZ_JBEHGX010000006.1"/>
</dbReference>